<keyword evidence="3" id="KW-1003">Cell membrane</keyword>
<evidence type="ECO:0000256" key="2">
    <source>
        <dbReference type="ARBA" id="ARBA00022448"/>
    </source>
</evidence>
<protein>
    <submittedName>
        <fullName evidence="8">MFS transporter</fullName>
    </submittedName>
</protein>
<keyword evidence="5 7" id="KW-1133">Transmembrane helix</keyword>
<evidence type="ECO:0000256" key="1">
    <source>
        <dbReference type="ARBA" id="ARBA00004651"/>
    </source>
</evidence>
<gene>
    <name evidence="8" type="ORF">I3V53_13020</name>
</gene>
<dbReference type="Pfam" id="PF05977">
    <property type="entry name" value="MFS_3"/>
    <property type="match status" value="1"/>
</dbReference>
<evidence type="ECO:0000256" key="4">
    <source>
        <dbReference type="ARBA" id="ARBA00022692"/>
    </source>
</evidence>
<comment type="caution">
    <text evidence="8">The sequence shown here is derived from an EMBL/GenBank/DDBJ whole genome shotgun (WGS) entry which is preliminary data.</text>
</comment>
<comment type="subcellular location">
    <subcellularLocation>
        <location evidence="1">Cell membrane</location>
        <topology evidence="1">Multi-pass membrane protein</topology>
    </subcellularLocation>
</comment>
<organism evidence="8 9">
    <name type="scientific">Staphylococcus epidermidis</name>
    <dbReference type="NCBI Taxonomy" id="1282"/>
    <lineage>
        <taxon>Bacteria</taxon>
        <taxon>Bacillati</taxon>
        <taxon>Bacillota</taxon>
        <taxon>Bacilli</taxon>
        <taxon>Bacillales</taxon>
        <taxon>Staphylococcaceae</taxon>
        <taxon>Staphylococcus</taxon>
    </lineage>
</organism>
<evidence type="ECO:0000256" key="5">
    <source>
        <dbReference type="ARBA" id="ARBA00022989"/>
    </source>
</evidence>
<dbReference type="AlphaFoldDB" id="A0A8I1BF56"/>
<feature type="transmembrane region" description="Helical" evidence="7">
    <location>
        <begin position="281"/>
        <end position="299"/>
    </location>
</feature>
<keyword evidence="2" id="KW-0813">Transport</keyword>
<feature type="transmembrane region" description="Helical" evidence="7">
    <location>
        <begin position="42"/>
        <end position="61"/>
    </location>
</feature>
<feature type="transmembrane region" description="Helical" evidence="7">
    <location>
        <begin position="249"/>
        <end position="269"/>
    </location>
</feature>
<feature type="transmembrane region" description="Helical" evidence="7">
    <location>
        <begin position="305"/>
        <end position="323"/>
    </location>
</feature>
<dbReference type="SUPFAM" id="SSF103473">
    <property type="entry name" value="MFS general substrate transporter"/>
    <property type="match status" value="1"/>
</dbReference>
<dbReference type="PANTHER" id="PTHR23513">
    <property type="entry name" value="INTEGRAL MEMBRANE EFFLUX PROTEIN-RELATED"/>
    <property type="match status" value="1"/>
</dbReference>
<dbReference type="RefSeq" id="WP_145416598.1">
    <property type="nucleotide sequence ID" value="NZ_JADPYN010000070.1"/>
</dbReference>
<reference evidence="8" key="1">
    <citation type="submission" date="2020-11" db="EMBL/GenBank/DDBJ databases">
        <title>Molecular epidemiology and genomic profiles of multidrug-resistant bacteria collected from clinical sources in South Africa.</title>
        <authorList>
            <person name="Asante J."/>
            <person name="Amoako D.G."/>
        </authorList>
    </citation>
    <scope>NUCLEOTIDE SEQUENCE</scope>
    <source>
        <strain evidence="8">C68</strain>
    </source>
</reference>
<dbReference type="InterPro" id="IPR010290">
    <property type="entry name" value="TM_effector"/>
</dbReference>
<keyword evidence="4 7" id="KW-0812">Transmembrane</keyword>
<dbReference type="PANTHER" id="PTHR23513:SF19">
    <property type="entry name" value="MAJOR FACILITATOR SUPERFAMILY (MFS) PROFILE DOMAIN-CONTAINING PROTEIN"/>
    <property type="match status" value="1"/>
</dbReference>
<feature type="transmembrane region" description="Helical" evidence="7">
    <location>
        <begin position="370"/>
        <end position="390"/>
    </location>
</feature>
<evidence type="ECO:0000256" key="7">
    <source>
        <dbReference type="SAM" id="Phobius"/>
    </source>
</evidence>
<dbReference type="CDD" id="cd06173">
    <property type="entry name" value="MFS_MefA_like"/>
    <property type="match status" value="1"/>
</dbReference>
<dbReference type="InterPro" id="IPR036259">
    <property type="entry name" value="MFS_trans_sf"/>
</dbReference>
<evidence type="ECO:0000256" key="6">
    <source>
        <dbReference type="ARBA" id="ARBA00023136"/>
    </source>
</evidence>
<evidence type="ECO:0000313" key="8">
    <source>
        <dbReference type="EMBL" id="MBF9304959.1"/>
    </source>
</evidence>
<feature type="transmembrane region" description="Helical" evidence="7">
    <location>
        <begin position="12"/>
        <end position="36"/>
    </location>
</feature>
<dbReference type="GO" id="GO:0005886">
    <property type="term" value="C:plasma membrane"/>
    <property type="evidence" value="ECO:0007669"/>
    <property type="project" value="UniProtKB-SubCell"/>
</dbReference>
<evidence type="ECO:0000313" key="9">
    <source>
        <dbReference type="Proteomes" id="UP000622362"/>
    </source>
</evidence>
<feature type="transmembrane region" description="Helical" evidence="7">
    <location>
        <begin position="215"/>
        <end position="237"/>
    </location>
</feature>
<sequence>MKKHSKDYFHLFYSQLFANTGDVLTIVGLISVVYSMTSKTTAASMIPIIFTSGLFISSFISNYIYQYFTQKQVLWIFQGLKLVSLSIIASLLIFEESPIFIFILLFINALFDGFTNPIKNAMIPFIEKKEYITSANALMNMMSSMVQLSTWALGGFLMSLIGAKYLFLFALVLEILSYFFIIQLSEQHIYNNEKENILNSFKTVLRHNYSNKLSLYLNLSIIFESVATSIWVAAIILTYTRTFLHVDDFWFGLINAAFFSGTIIAGLWMNDKDQFFTKISYPIIIYIPLILAFINASFILHQSVLLALLMSLLMGIFEDSRYISLNSVVQREVPKEALTSTYILNNLLSSIFFSLGTLGISVVVDNQGVMWAYVISSVAYVLTFVLGLYFKTAIKN</sequence>
<evidence type="ECO:0000256" key="3">
    <source>
        <dbReference type="ARBA" id="ARBA00022475"/>
    </source>
</evidence>
<accession>A0A8I1BF56</accession>
<keyword evidence="6 7" id="KW-0472">Membrane</keyword>
<dbReference type="Gene3D" id="1.20.1250.20">
    <property type="entry name" value="MFS general substrate transporter like domains"/>
    <property type="match status" value="1"/>
</dbReference>
<feature type="transmembrane region" description="Helical" evidence="7">
    <location>
        <begin position="343"/>
        <end position="364"/>
    </location>
</feature>
<dbReference type="EMBL" id="JADPYN010000070">
    <property type="protein sequence ID" value="MBF9304959.1"/>
    <property type="molecule type" value="Genomic_DNA"/>
</dbReference>
<proteinExistence type="predicted"/>
<dbReference type="Proteomes" id="UP000622362">
    <property type="component" value="Unassembled WGS sequence"/>
</dbReference>
<name>A0A8I1BF56_STAEP</name>